<evidence type="ECO:0000256" key="1">
    <source>
        <dbReference type="ARBA" id="ARBA00004406"/>
    </source>
</evidence>
<evidence type="ECO:0000256" key="6">
    <source>
        <dbReference type="ARBA" id="ARBA00022824"/>
    </source>
</evidence>
<sequence length="338" mass="38668">MITRLYVLKAGVTDTVTAVVLKLVSHVDPLTRELLTLGPHDLTRELLTLRPHDLTRELLTLGPHDLTRELLTLGPLDNQQSCFYQAVENSSLPVSKLCIKISSPLLIMKQRFPTPDLRPIHDMDRPPWWKRSVRRDFLTFELTDVSFQTIVDSRESSRRYEVQCRDIYGLFQEADNDSFIPFIRTSVDDKNGNSLPDGGQGFGWPRIVVHIHPVNTQCDLDDMTEMDVQEPLKYSMSESMASAGQQEPSPFSSKKSIHKSDTPHTQIPQGEELLVIPGDRQEMSQFIEHASRNCRIQLEINLPTASVHLPSKHLYELIYNRYSQIHIIDSTWLQDLCA</sequence>
<name>A0A7R9HTY7_9NEOP</name>
<proteinExistence type="inferred from homology"/>
<dbReference type="PANTHER" id="PTHR13190:SF1">
    <property type="entry name" value="AUTOPHAGY-RELATED 2, ISOFORM A"/>
    <property type="match status" value="1"/>
</dbReference>
<dbReference type="GO" id="GO:0043495">
    <property type="term" value="F:protein-membrane adaptor activity"/>
    <property type="evidence" value="ECO:0007669"/>
    <property type="project" value="TreeGrafter"/>
</dbReference>
<reference evidence="13" key="1">
    <citation type="submission" date="2020-11" db="EMBL/GenBank/DDBJ databases">
        <authorList>
            <person name="Tran Van P."/>
        </authorList>
    </citation>
    <scope>NUCLEOTIDE SEQUENCE</scope>
</reference>
<evidence type="ECO:0000256" key="12">
    <source>
        <dbReference type="SAM" id="MobiDB-lite"/>
    </source>
</evidence>
<dbReference type="GO" id="GO:0032266">
    <property type="term" value="F:phosphatidylinositol-3-phosphate binding"/>
    <property type="evidence" value="ECO:0007669"/>
    <property type="project" value="TreeGrafter"/>
</dbReference>
<evidence type="ECO:0000256" key="2">
    <source>
        <dbReference type="ARBA" id="ARBA00004623"/>
    </source>
</evidence>
<evidence type="ECO:0000313" key="13">
    <source>
        <dbReference type="EMBL" id="CAD7432623.1"/>
    </source>
</evidence>
<evidence type="ECO:0000256" key="3">
    <source>
        <dbReference type="ARBA" id="ARBA00009714"/>
    </source>
</evidence>
<organism evidence="13">
    <name type="scientific">Timema monikensis</name>
    <dbReference type="NCBI Taxonomy" id="170555"/>
    <lineage>
        <taxon>Eukaryota</taxon>
        <taxon>Metazoa</taxon>
        <taxon>Ecdysozoa</taxon>
        <taxon>Arthropoda</taxon>
        <taxon>Hexapoda</taxon>
        <taxon>Insecta</taxon>
        <taxon>Pterygota</taxon>
        <taxon>Neoptera</taxon>
        <taxon>Polyneoptera</taxon>
        <taxon>Phasmatodea</taxon>
        <taxon>Timematodea</taxon>
        <taxon>Timematoidea</taxon>
        <taxon>Timematidae</taxon>
        <taxon>Timema</taxon>
    </lineage>
</organism>
<dbReference type="EMBL" id="OB795733">
    <property type="protein sequence ID" value="CAD7432623.1"/>
    <property type="molecule type" value="Genomic_DNA"/>
</dbReference>
<evidence type="ECO:0000256" key="10">
    <source>
        <dbReference type="ARBA" id="ARBA00024479"/>
    </source>
</evidence>
<feature type="region of interest" description="Disordered" evidence="12">
    <location>
        <begin position="237"/>
        <end position="266"/>
    </location>
</feature>
<dbReference type="GO" id="GO:0000045">
    <property type="term" value="P:autophagosome assembly"/>
    <property type="evidence" value="ECO:0007669"/>
    <property type="project" value="TreeGrafter"/>
</dbReference>
<keyword evidence="6" id="KW-0256">Endoplasmic reticulum</keyword>
<evidence type="ECO:0000256" key="5">
    <source>
        <dbReference type="ARBA" id="ARBA00022448"/>
    </source>
</evidence>
<evidence type="ECO:0000256" key="9">
    <source>
        <dbReference type="ARBA" id="ARBA00023136"/>
    </source>
</evidence>
<dbReference type="GO" id="GO:0061908">
    <property type="term" value="C:phagophore"/>
    <property type="evidence" value="ECO:0007669"/>
    <property type="project" value="TreeGrafter"/>
</dbReference>
<dbReference type="GO" id="GO:0005789">
    <property type="term" value="C:endoplasmic reticulum membrane"/>
    <property type="evidence" value="ECO:0007669"/>
    <property type="project" value="UniProtKB-SubCell"/>
</dbReference>
<comment type="catalytic activity">
    <reaction evidence="10">
        <text>a 1,2-diacyl-sn-glycero-3-phospho-L-serine(in) = a 1,2-diacyl-sn-glycero-3-phospho-L-serine(out)</text>
        <dbReference type="Rhea" id="RHEA:38663"/>
        <dbReference type="ChEBI" id="CHEBI:57262"/>
    </reaction>
</comment>
<keyword evidence="7" id="KW-0072">Autophagy</keyword>
<dbReference type="AlphaFoldDB" id="A0A7R9HTY7"/>
<dbReference type="GO" id="GO:0000422">
    <property type="term" value="P:autophagy of mitochondrion"/>
    <property type="evidence" value="ECO:0007669"/>
    <property type="project" value="TreeGrafter"/>
</dbReference>
<gene>
    <name evidence="13" type="ORF">TMSB3V08_LOCUS9328</name>
</gene>
<comment type="similarity">
    <text evidence="3">Belongs to the ATG2 family.</text>
</comment>
<evidence type="ECO:0000256" key="7">
    <source>
        <dbReference type="ARBA" id="ARBA00023006"/>
    </source>
</evidence>
<accession>A0A7R9HTY7</accession>
<protein>
    <recommendedName>
        <fullName evidence="4">Autophagy-related protein 2</fullName>
    </recommendedName>
</protein>
<comment type="catalytic activity">
    <reaction evidence="11">
        <text>a 1,2-diacyl-sn-glycero-3-phosphoethanolamine(in) = a 1,2-diacyl-sn-glycero-3-phosphoethanolamine(out)</text>
        <dbReference type="Rhea" id="RHEA:38895"/>
        <dbReference type="ChEBI" id="CHEBI:64612"/>
    </reaction>
</comment>
<keyword evidence="5" id="KW-0813">Transport</keyword>
<dbReference type="GO" id="GO:0061709">
    <property type="term" value="P:reticulophagy"/>
    <property type="evidence" value="ECO:0007669"/>
    <property type="project" value="TreeGrafter"/>
</dbReference>
<keyword evidence="8" id="KW-0445">Lipid transport</keyword>
<dbReference type="InterPro" id="IPR026849">
    <property type="entry name" value="ATG2"/>
</dbReference>
<dbReference type="GO" id="GO:0061723">
    <property type="term" value="P:glycophagy"/>
    <property type="evidence" value="ECO:0007669"/>
    <property type="project" value="TreeGrafter"/>
</dbReference>
<dbReference type="GO" id="GO:0006869">
    <property type="term" value="P:lipid transport"/>
    <property type="evidence" value="ECO:0007669"/>
    <property type="project" value="UniProtKB-KW"/>
</dbReference>
<evidence type="ECO:0000256" key="11">
    <source>
        <dbReference type="ARBA" id="ARBA00024615"/>
    </source>
</evidence>
<keyword evidence="9" id="KW-0472">Membrane</keyword>
<dbReference type="GO" id="GO:0034045">
    <property type="term" value="C:phagophore assembly site membrane"/>
    <property type="evidence" value="ECO:0007669"/>
    <property type="project" value="UniProtKB-SubCell"/>
</dbReference>
<feature type="compositionally biased region" description="Polar residues" evidence="12">
    <location>
        <begin position="237"/>
        <end position="254"/>
    </location>
</feature>
<evidence type="ECO:0000256" key="4">
    <source>
        <dbReference type="ARBA" id="ARBA00018070"/>
    </source>
</evidence>
<evidence type="ECO:0000256" key="8">
    <source>
        <dbReference type="ARBA" id="ARBA00023055"/>
    </source>
</evidence>
<comment type="subcellular location">
    <subcellularLocation>
        <location evidence="1">Endoplasmic reticulum membrane</location>
        <topology evidence="1">Peripheral membrane protein</topology>
    </subcellularLocation>
    <subcellularLocation>
        <location evidence="2">Preautophagosomal structure membrane</location>
        <topology evidence="2">Peripheral membrane protein</topology>
    </subcellularLocation>
</comment>
<dbReference type="PANTHER" id="PTHR13190">
    <property type="entry name" value="AUTOPHAGY-RELATED 2, ISOFORM A"/>
    <property type="match status" value="1"/>
</dbReference>
<dbReference type="GO" id="GO:0034727">
    <property type="term" value="P:piecemeal microautophagy of the nucleus"/>
    <property type="evidence" value="ECO:0007669"/>
    <property type="project" value="TreeGrafter"/>
</dbReference>